<protein>
    <submittedName>
        <fullName evidence="2">Beta-lactamase family protein</fullName>
    </submittedName>
</protein>
<dbReference type="InterPro" id="IPR001466">
    <property type="entry name" value="Beta-lactam-related"/>
</dbReference>
<dbReference type="PROSITE" id="PS51257">
    <property type="entry name" value="PROKAR_LIPOPROTEIN"/>
    <property type="match status" value="1"/>
</dbReference>
<dbReference type="SUPFAM" id="SSF56601">
    <property type="entry name" value="beta-lactamase/transpeptidase-like"/>
    <property type="match status" value="1"/>
</dbReference>
<dbReference type="PANTHER" id="PTHR46825:SF9">
    <property type="entry name" value="BETA-LACTAMASE-RELATED DOMAIN-CONTAINING PROTEIN"/>
    <property type="match status" value="1"/>
</dbReference>
<organism evidence="2 3">
    <name type="scientific">Jejuia spongiicola</name>
    <dbReference type="NCBI Taxonomy" id="2942207"/>
    <lineage>
        <taxon>Bacteria</taxon>
        <taxon>Pseudomonadati</taxon>
        <taxon>Bacteroidota</taxon>
        <taxon>Flavobacteriia</taxon>
        <taxon>Flavobacteriales</taxon>
        <taxon>Flavobacteriaceae</taxon>
        <taxon>Jejuia</taxon>
    </lineage>
</organism>
<accession>A0ABT0QBI1</accession>
<comment type="caution">
    <text evidence="2">The sequence shown here is derived from an EMBL/GenBank/DDBJ whole genome shotgun (WGS) entry which is preliminary data.</text>
</comment>
<evidence type="ECO:0000313" key="3">
    <source>
        <dbReference type="Proteomes" id="UP001165381"/>
    </source>
</evidence>
<dbReference type="Proteomes" id="UP001165381">
    <property type="component" value="Unassembled WGS sequence"/>
</dbReference>
<dbReference type="InterPro" id="IPR050491">
    <property type="entry name" value="AmpC-like"/>
</dbReference>
<dbReference type="PANTHER" id="PTHR46825">
    <property type="entry name" value="D-ALANYL-D-ALANINE-CARBOXYPEPTIDASE/ENDOPEPTIDASE AMPH"/>
    <property type="match status" value="1"/>
</dbReference>
<sequence length="405" mass="45053">MNKIIIALSIFILVVACGQKNSSEKKNSKSYSKIKDSLTTQIDKINENGKIVGFSVIIVDSTGILYNKGFGFANSTTQKKYSTQTVQPIASISKTLIGLSLFKAKEMGKLNLDEPIDKYLPFTVSNPNFPETPITIRQLAIHTSSINDSDSFWENDYILIEKDHKKGTGIPEYFNESQTELSLPDFLKNLLTEKGNLNNGESYTANKPSTKFNYSNVGSNLCALVIESATGVPYRTFTTKYILEPLQMNASSWAAKNNESKNRSTLYATNKQIMANYTTVGFPASGLTTSSTDLGKYLSELIKGYSGNGSLLTKESYDELFKKQLTKNQLPEGVDANSGIFIDYSKRGIGYSGYDPGLMAYMYFNPESLIGKIILINTDTDFDEEVRPTLDEIYNVLGEYEIKFK</sequence>
<dbReference type="Pfam" id="PF00144">
    <property type="entry name" value="Beta-lactamase"/>
    <property type="match status" value="1"/>
</dbReference>
<feature type="domain" description="Beta-lactamase-related" evidence="1">
    <location>
        <begin position="42"/>
        <end position="390"/>
    </location>
</feature>
<gene>
    <name evidence="2" type="ORF">M3P09_04760</name>
</gene>
<dbReference type="Gene3D" id="3.40.710.10">
    <property type="entry name" value="DD-peptidase/beta-lactamase superfamily"/>
    <property type="match status" value="1"/>
</dbReference>
<evidence type="ECO:0000259" key="1">
    <source>
        <dbReference type="Pfam" id="PF00144"/>
    </source>
</evidence>
<dbReference type="EMBL" id="JAMFLZ010000002">
    <property type="protein sequence ID" value="MCL6294291.1"/>
    <property type="molecule type" value="Genomic_DNA"/>
</dbReference>
<evidence type="ECO:0000313" key="2">
    <source>
        <dbReference type="EMBL" id="MCL6294291.1"/>
    </source>
</evidence>
<dbReference type="RefSeq" id="WP_249972223.1">
    <property type="nucleotide sequence ID" value="NZ_JAMFLZ010000002.1"/>
</dbReference>
<proteinExistence type="predicted"/>
<dbReference type="InterPro" id="IPR012338">
    <property type="entry name" value="Beta-lactam/transpept-like"/>
</dbReference>
<keyword evidence="3" id="KW-1185">Reference proteome</keyword>
<name>A0ABT0QBI1_9FLAO</name>
<reference evidence="2" key="1">
    <citation type="submission" date="2022-05" db="EMBL/GenBank/DDBJ databases">
        <authorList>
            <person name="Park J.-S."/>
        </authorList>
    </citation>
    <scope>NUCLEOTIDE SEQUENCE</scope>
    <source>
        <strain evidence="2">2012CJ34-3</strain>
    </source>
</reference>